<evidence type="ECO:0000256" key="4">
    <source>
        <dbReference type="RuleBase" id="RU003744"/>
    </source>
</evidence>
<dbReference type="InterPro" id="IPR018313">
    <property type="entry name" value="SBP_3_CS"/>
</dbReference>
<reference evidence="8" key="1">
    <citation type="submission" date="2023-07" db="EMBL/GenBank/DDBJ databases">
        <title>Verminephrobacter genomes.</title>
        <authorList>
            <person name="Lund M.B."/>
        </authorList>
    </citation>
    <scope>NUCLEOTIDE SEQUENCE [LARGE SCALE GENOMIC DNA]</scope>
    <source>
        <strain evidence="8">AtM5-05</strain>
    </source>
</reference>
<dbReference type="PANTHER" id="PTHR35936">
    <property type="entry name" value="MEMBRANE-BOUND LYTIC MUREIN TRANSGLYCOSYLASE F"/>
    <property type="match status" value="1"/>
</dbReference>
<feature type="signal peptide" evidence="5">
    <location>
        <begin position="1"/>
        <end position="22"/>
    </location>
</feature>
<dbReference type="SMART" id="SM00062">
    <property type="entry name" value="PBPb"/>
    <property type="match status" value="1"/>
</dbReference>
<proteinExistence type="inferred from homology"/>
<evidence type="ECO:0000256" key="3">
    <source>
        <dbReference type="ARBA" id="ARBA00022729"/>
    </source>
</evidence>
<comment type="subcellular location">
    <subcellularLocation>
        <location evidence="1">Cell envelope</location>
    </subcellularLocation>
</comment>
<dbReference type="InterPro" id="IPR001638">
    <property type="entry name" value="Solute-binding_3/MltF_N"/>
</dbReference>
<evidence type="ECO:0000313" key="8">
    <source>
        <dbReference type="Proteomes" id="UP001208935"/>
    </source>
</evidence>
<dbReference type="SUPFAM" id="SSF53850">
    <property type="entry name" value="Periplasmic binding protein-like II"/>
    <property type="match status" value="1"/>
</dbReference>
<dbReference type="EMBL" id="QZCW01000002">
    <property type="protein sequence ID" value="MCW5321810.1"/>
    <property type="molecule type" value="Genomic_DNA"/>
</dbReference>
<name>A0ABT3KU01_9BURK</name>
<evidence type="ECO:0000256" key="5">
    <source>
        <dbReference type="SAM" id="SignalP"/>
    </source>
</evidence>
<sequence length="254" mass="27602">MKSIASMLLGLTLGLGASAANAQQTLRIGVEGEYAPFNEVDKNGKLKGFDVDIANALCDEMQVKCSFVIQTWDGIIPALISNKYEMIVSSVSMTEKRKAVVAFSKPYYKEHAVFVGPKGKEMAIDGDGLKGKTIGVQTASAYEKMLKEKFPAATAKSYPAVPDHNLDLNNGRLDAVLAARLPMLDWLKTRDGKNFEVKGQAFKDAKYMGEGAGIALRKGDTALMNKVNAALDNILKNGKYDAINNKYFPVSIRP</sequence>
<keyword evidence="3 5" id="KW-0732">Signal</keyword>
<comment type="caution">
    <text evidence="7">The sequence shown here is derived from an EMBL/GenBank/DDBJ whole genome shotgun (WGS) entry which is preliminary data.</text>
</comment>
<evidence type="ECO:0000313" key="7">
    <source>
        <dbReference type="EMBL" id="MCW5321810.1"/>
    </source>
</evidence>
<protein>
    <submittedName>
        <fullName evidence="7">ABC transporter substrate-binding protein</fullName>
    </submittedName>
</protein>
<feature type="chain" id="PRO_5046468204" evidence="5">
    <location>
        <begin position="23"/>
        <end position="254"/>
    </location>
</feature>
<comment type="similarity">
    <text evidence="2 4">Belongs to the bacterial solute-binding protein 3 family.</text>
</comment>
<dbReference type="PROSITE" id="PS01039">
    <property type="entry name" value="SBP_BACTERIAL_3"/>
    <property type="match status" value="1"/>
</dbReference>
<accession>A0ABT3KU01</accession>
<evidence type="ECO:0000256" key="1">
    <source>
        <dbReference type="ARBA" id="ARBA00004196"/>
    </source>
</evidence>
<dbReference type="Pfam" id="PF00497">
    <property type="entry name" value="SBP_bac_3"/>
    <property type="match status" value="1"/>
</dbReference>
<gene>
    <name evidence="7" type="ORF">D5039_11785</name>
</gene>
<dbReference type="PANTHER" id="PTHR35936:SF17">
    <property type="entry name" value="ARGININE-BINDING EXTRACELLULAR PROTEIN ARTP"/>
    <property type="match status" value="1"/>
</dbReference>
<feature type="domain" description="Solute-binding protein family 3/N-terminal" evidence="6">
    <location>
        <begin position="25"/>
        <end position="251"/>
    </location>
</feature>
<evidence type="ECO:0000256" key="2">
    <source>
        <dbReference type="ARBA" id="ARBA00010333"/>
    </source>
</evidence>
<dbReference type="Proteomes" id="UP001208935">
    <property type="component" value="Unassembled WGS sequence"/>
</dbReference>
<keyword evidence="8" id="KW-1185">Reference proteome</keyword>
<evidence type="ECO:0000259" key="6">
    <source>
        <dbReference type="SMART" id="SM00062"/>
    </source>
</evidence>
<dbReference type="Gene3D" id="3.40.190.10">
    <property type="entry name" value="Periplasmic binding protein-like II"/>
    <property type="match status" value="2"/>
</dbReference>
<dbReference type="RefSeq" id="WP_265282321.1">
    <property type="nucleotide sequence ID" value="NZ_QZCW01000002.1"/>
</dbReference>
<organism evidence="7 8">
    <name type="scientific">Verminephrobacter aporrectodeae subsp. tuberculatae</name>
    <dbReference type="NCBI Taxonomy" id="1110392"/>
    <lineage>
        <taxon>Bacteria</taxon>
        <taxon>Pseudomonadati</taxon>
        <taxon>Pseudomonadota</taxon>
        <taxon>Betaproteobacteria</taxon>
        <taxon>Burkholderiales</taxon>
        <taxon>Comamonadaceae</taxon>
        <taxon>Verminephrobacter</taxon>
    </lineage>
</organism>